<dbReference type="GO" id="GO:0016747">
    <property type="term" value="F:acyltransferase activity, transferring groups other than amino-acyl groups"/>
    <property type="evidence" value="ECO:0007669"/>
    <property type="project" value="InterPro"/>
</dbReference>
<sequence>MIEITRETKNDWWEVEALYDLCFAPGRTALSSYRLRDGVDPLSELCFVARDADGTLGGVIRNWPVCVGGRMAILLGPVAVHPTRQGEGVGALLMRKALNRAHDLGWARVMLVGDYPYYKRFGFFKLEGVDMPPPTNPDRILGYNLTPGAWIGVSGEVTPAKDCKNLSRPQSIGHEQS</sequence>
<reference evidence="2 3" key="1">
    <citation type="submission" date="2016-12" db="EMBL/GenBank/DDBJ databases">
        <title>The draft genome sequence of HSLHS2.</title>
        <authorList>
            <person name="Hu D."/>
            <person name="Wang L."/>
            <person name="Shao Z."/>
        </authorList>
    </citation>
    <scope>NUCLEOTIDE SEQUENCE [LARGE SCALE GENOMIC DNA]</scope>
    <source>
        <strain evidence="2">MCCC 1A06712</strain>
    </source>
</reference>
<dbReference type="RefSeq" id="WP_086451812.1">
    <property type="nucleotide sequence ID" value="NZ_MSPP01000003.1"/>
</dbReference>
<protein>
    <submittedName>
        <fullName evidence="2">GNAT family N-acetyltransferase</fullName>
    </submittedName>
</protein>
<evidence type="ECO:0000259" key="1">
    <source>
        <dbReference type="PROSITE" id="PS51186"/>
    </source>
</evidence>
<keyword evidence="2" id="KW-0808">Transferase</keyword>
<keyword evidence="3" id="KW-1185">Reference proteome</keyword>
<evidence type="ECO:0000313" key="3">
    <source>
        <dbReference type="Proteomes" id="UP000194664"/>
    </source>
</evidence>
<dbReference type="InterPro" id="IPR000182">
    <property type="entry name" value="GNAT_dom"/>
</dbReference>
<gene>
    <name evidence="2" type="ORF">BVC71_09285</name>
</gene>
<dbReference type="Pfam" id="PF13508">
    <property type="entry name" value="Acetyltransf_7"/>
    <property type="match status" value="1"/>
</dbReference>
<proteinExistence type="predicted"/>
<organism evidence="2 3">
    <name type="scientific">Marivivens niveibacter</name>
    <dbReference type="NCBI Taxonomy" id="1930667"/>
    <lineage>
        <taxon>Bacteria</taxon>
        <taxon>Pseudomonadati</taxon>
        <taxon>Pseudomonadota</taxon>
        <taxon>Alphaproteobacteria</taxon>
        <taxon>Rhodobacterales</taxon>
        <taxon>Paracoccaceae</taxon>
        <taxon>Marivivens group</taxon>
        <taxon>Marivivens</taxon>
    </lineage>
</organism>
<dbReference type="PROSITE" id="PS51186">
    <property type="entry name" value="GNAT"/>
    <property type="match status" value="1"/>
</dbReference>
<dbReference type="InterPro" id="IPR016181">
    <property type="entry name" value="Acyl_CoA_acyltransferase"/>
</dbReference>
<dbReference type="OrthoDB" id="9815099at2"/>
<dbReference type="EMBL" id="MSPP01000003">
    <property type="protein sequence ID" value="OUD08905.1"/>
    <property type="molecule type" value="Genomic_DNA"/>
</dbReference>
<comment type="caution">
    <text evidence="2">The sequence shown here is derived from an EMBL/GenBank/DDBJ whole genome shotgun (WGS) entry which is preliminary data.</text>
</comment>
<dbReference type="Proteomes" id="UP000194664">
    <property type="component" value="Unassembled WGS sequence"/>
</dbReference>
<dbReference type="CDD" id="cd04301">
    <property type="entry name" value="NAT_SF"/>
    <property type="match status" value="1"/>
</dbReference>
<dbReference type="Gene3D" id="3.40.630.30">
    <property type="match status" value="1"/>
</dbReference>
<name>A0A251WXP1_9RHOB</name>
<feature type="domain" description="N-acetyltransferase" evidence="1">
    <location>
        <begin position="2"/>
        <end position="146"/>
    </location>
</feature>
<accession>A0A251WXP1</accession>
<evidence type="ECO:0000313" key="2">
    <source>
        <dbReference type="EMBL" id="OUD08905.1"/>
    </source>
</evidence>
<dbReference type="SUPFAM" id="SSF55729">
    <property type="entry name" value="Acyl-CoA N-acyltransferases (Nat)"/>
    <property type="match status" value="1"/>
</dbReference>
<dbReference type="AlphaFoldDB" id="A0A251WXP1"/>